<keyword evidence="2 5" id="KW-0547">Nucleotide-binding</keyword>
<dbReference type="GO" id="GO:0001664">
    <property type="term" value="F:G protein-coupled receptor binding"/>
    <property type="evidence" value="ECO:0007669"/>
    <property type="project" value="TreeGrafter"/>
</dbReference>
<evidence type="ECO:0000256" key="7">
    <source>
        <dbReference type="SAM" id="MobiDB-lite"/>
    </source>
</evidence>
<evidence type="ECO:0000256" key="1">
    <source>
        <dbReference type="ARBA" id="ARBA00022723"/>
    </source>
</evidence>
<feature type="region of interest" description="Disordered" evidence="7">
    <location>
        <begin position="228"/>
        <end position="254"/>
    </location>
</feature>
<dbReference type="Pfam" id="PF00503">
    <property type="entry name" value="G-alpha"/>
    <property type="match status" value="2"/>
</dbReference>
<dbReference type="FunFam" id="3.40.50.300:FF:000692">
    <property type="entry name" value="Guanine nucleotide-binding protein subunit alpha"/>
    <property type="match status" value="1"/>
</dbReference>
<dbReference type="SMART" id="SM00275">
    <property type="entry name" value="G_alpha"/>
    <property type="match status" value="1"/>
</dbReference>
<dbReference type="GO" id="GO:0007188">
    <property type="term" value="P:adenylate cyclase-modulating G protein-coupled receptor signaling pathway"/>
    <property type="evidence" value="ECO:0007669"/>
    <property type="project" value="TreeGrafter"/>
</dbReference>
<dbReference type="PANTHER" id="PTHR10218">
    <property type="entry name" value="GTP-BINDING PROTEIN ALPHA SUBUNIT"/>
    <property type="match status" value="1"/>
</dbReference>
<dbReference type="PROSITE" id="PS51882">
    <property type="entry name" value="G_ALPHA"/>
    <property type="match status" value="1"/>
</dbReference>
<dbReference type="PANTHER" id="PTHR10218:SF360">
    <property type="entry name" value="GUANINE NUCLEOTIDE-BINDING PROTEIN SUBUNIT ALPHA HOMOLOG"/>
    <property type="match status" value="1"/>
</dbReference>
<feature type="compositionally biased region" description="Low complexity" evidence="7">
    <location>
        <begin position="229"/>
        <end position="250"/>
    </location>
</feature>
<organism evidence="8 9">
    <name type="scientific">Jaapia argillacea MUCL 33604</name>
    <dbReference type="NCBI Taxonomy" id="933084"/>
    <lineage>
        <taxon>Eukaryota</taxon>
        <taxon>Fungi</taxon>
        <taxon>Dikarya</taxon>
        <taxon>Basidiomycota</taxon>
        <taxon>Agaricomycotina</taxon>
        <taxon>Agaricomycetes</taxon>
        <taxon>Agaricomycetidae</taxon>
        <taxon>Jaapiales</taxon>
        <taxon>Jaapiaceae</taxon>
        <taxon>Jaapia</taxon>
    </lineage>
</organism>
<dbReference type="InParanoid" id="A0A067PQM6"/>
<dbReference type="GO" id="GO:0031683">
    <property type="term" value="F:G-protein beta/gamma-subunit complex binding"/>
    <property type="evidence" value="ECO:0007669"/>
    <property type="project" value="InterPro"/>
</dbReference>
<dbReference type="InterPro" id="IPR027417">
    <property type="entry name" value="P-loop_NTPase"/>
</dbReference>
<protein>
    <recommendedName>
        <fullName evidence="10">G-alpha-domain-containing protein</fullName>
    </recommendedName>
</protein>
<dbReference type="InterPro" id="IPR011025">
    <property type="entry name" value="GproteinA_insert"/>
</dbReference>
<dbReference type="GO" id="GO:0005525">
    <property type="term" value="F:GTP binding"/>
    <property type="evidence" value="ECO:0007669"/>
    <property type="project" value="UniProtKB-KW"/>
</dbReference>
<evidence type="ECO:0000256" key="4">
    <source>
        <dbReference type="ARBA" id="ARBA00023224"/>
    </source>
</evidence>
<keyword evidence="3 5" id="KW-0342">GTP-binding</keyword>
<feature type="binding site" evidence="6">
    <location>
        <position position="413"/>
    </location>
    <ligand>
        <name>Mg(2+)</name>
        <dbReference type="ChEBI" id="CHEBI:18420"/>
    </ligand>
</feature>
<proteinExistence type="predicted"/>
<dbReference type="EMBL" id="KL197733">
    <property type="protein sequence ID" value="KDQ53612.1"/>
    <property type="molecule type" value="Genomic_DNA"/>
</dbReference>
<sequence>MTYLRSIMPSPDLDDPLAMAIAPPVNESEEQRALRERDEVNARRVSEEIDAQLKTEKLALKKKKKCVKVLLLGQSESGKSTTIKNFQINYAYRAWSEERASWRAVIQLNLVRSVNTILDILSKEMTPSSVPSSPTSPRFRLPSSPSLSPINTSSPYRYPSDEQLSQDLASSSSASGSSTIVAVPRSSSRPRTQIGPRPRYAFSERHKLLKLRLQPLRRIQTDLEIRLGSAASSESESSTSLTSPTYLPSSFNDYDRPGTGVSSINGGIFNDLHPVNPHRPREFFVRSNSGWKAALCKVRPRLSVNTRLDDTHSNDEKFGGVDGGVGLAARERLWRKSQQKQVREVEDEATEVIAECREDIEALWNDEIVRSILSRRKLKLEDSPGFFLDDVQRIASRDYEPSDNDIVRARLRTMGVQEYKMKFEKGSEAGREWIFYDVGGSRSCRAAWFPYFDDINAIIFLAPISCFDESLSEDKLVNRLDDSLLLWKSLCSCPLLTRVQLVLFLNKYDLLEKKLNPKGKGGEVVQVKDYVPGYGDRSNDAPSVAKFFGRKFKELSQQFSPEPRGFYAFLTSVIDTKATSITLETVREGLMRNHLKEAKLIP</sequence>
<dbReference type="STRING" id="933084.A0A067PQM6"/>
<evidence type="ECO:0000256" key="2">
    <source>
        <dbReference type="ARBA" id="ARBA00022741"/>
    </source>
</evidence>
<evidence type="ECO:0008006" key="10">
    <source>
        <dbReference type="Google" id="ProtNLM"/>
    </source>
</evidence>
<feature type="compositionally biased region" description="Low complexity" evidence="7">
    <location>
        <begin position="126"/>
        <end position="178"/>
    </location>
</feature>
<keyword evidence="6" id="KW-0460">Magnesium</keyword>
<gene>
    <name evidence="8" type="ORF">JAAARDRAFT_39301</name>
</gene>
<dbReference type="PRINTS" id="PR00318">
    <property type="entry name" value="GPROTEINA"/>
</dbReference>
<dbReference type="HOGENOM" id="CLU_014184_1_1_1"/>
<keyword evidence="4" id="KW-0807">Transducer</keyword>
<feature type="binding site" evidence="5">
    <location>
        <begin position="382"/>
        <end position="383"/>
    </location>
    <ligand>
        <name>GTP</name>
        <dbReference type="ChEBI" id="CHEBI:37565"/>
    </ligand>
</feature>
<evidence type="ECO:0000313" key="9">
    <source>
        <dbReference type="Proteomes" id="UP000027265"/>
    </source>
</evidence>
<dbReference type="Proteomes" id="UP000027265">
    <property type="component" value="Unassembled WGS sequence"/>
</dbReference>
<evidence type="ECO:0000256" key="3">
    <source>
        <dbReference type="ARBA" id="ARBA00023134"/>
    </source>
</evidence>
<dbReference type="SUPFAM" id="SSF47895">
    <property type="entry name" value="Transducin (alpha subunit), insertion domain"/>
    <property type="match status" value="1"/>
</dbReference>
<dbReference type="GO" id="GO:0003924">
    <property type="term" value="F:GTPase activity"/>
    <property type="evidence" value="ECO:0007669"/>
    <property type="project" value="InterPro"/>
</dbReference>
<dbReference type="Gene3D" id="3.40.50.300">
    <property type="entry name" value="P-loop containing nucleotide triphosphate hydrolases"/>
    <property type="match status" value="2"/>
</dbReference>
<dbReference type="OrthoDB" id="5817230at2759"/>
<dbReference type="SUPFAM" id="SSF52540">
    <property type="entry name" value="P-loop containing nucleoside triphosphate hydrolases"/>
    <property type="match status" value="1"/>
</dbReference>
<dbReference type="GO" id="GO:0046872">
    <property type="term" value="F:metal ion binding"/>
    <property type="evidence" value="ECO:0007669"/>
    <property type="project" value="UniProtKB-KW"/>
</dbReference>
<reference evidence="9" key="1">
    <citation type="journal article" date="2014" name="Proc. Natl. Acad. Sci. U.S.A.">
        <title>Extensive sampling of basidiomycete genomes demonstrates inadequacy of the white-rot/brown-rot paradigm for wood decay fungi.</title>
        <authorList>
            <person name="Riley R."/>
            <person name="Salamov A.A."/>
            <person name="Brown D.W."/>
            <person name="Nagy L.G."/>
            <person name="Floudas D."/>
            <person name="Held B.W."/>
            <person name="Levasseur A."/>
            <person name="Lombard V."/>
            <person name="Morin E."/>
            <person name="Otillar R."/>
            <person name="Lindquist E.A."/>
            <person name="Sun H."/>
            <person name="LaButti K.M."/>
            <person name="Schmutz J."/>
            <person name="Jabbour D."/>
            <person name="Luo H."/>
            <person name="Baker S.E."/>
            <person name="Pisabarro A.G."/>
            <person name="Walton J.D."/>
            <person name="Blanchette R.A."/>
            <person name="Henrissat B."/>
            <person name="Martin F."/>
            <person name="Cullen D."/>
            <person name="Hibbett D.S."/>
            <person name="Grigoriev I.V."/>
        </authorList>
    </citation>
    <scope>NUCLEOTIDE SEQUENCE [LARGE SCALE GENOMIC DNA]</scope>
    <source>
        <strain evidence="9">MUCL 33604</strain>
    </source>
</reference>
<accession>A0A067PQM6</accession>
<dbReference type="GO" id="GO:0005737">
    <property type="term" value="C:cytoplasm"/>
    <property type="evidence" value="ECO:0007669"/>
    <property type="project" value="TreeGrafter"/>
</dbReference>
<evidence type="ECO:0000256" key="6">
    <source>
        <dbReference type="PIRSR" id="PIRSR601019-2"/>
    </source>
</evidence>
<feature type="region of interest" description="Disordered" evidence="7">
    <location>
        <begin position="125"/>
        <end position="199"/>
    </location>
</feature>
<name>A0A067PQM6_9AGAM</name>
<evidence type="ECO:0000313" key="8">
    <source>
        <dbReference type="EMBL" id="KDQ53612.1"/>
    </source>
</evidence>
<dbReference type="GO" id="GO:0005834">
    <property type="term" value="C:heterotrimeric G-protein complex"/>
    <property type="evidence" value="ECO:0007669"/>
    <property type="project" value="TreeGrafter"/>
</dbReference>
<feature type="binding site" evidence="5">
    <location>
        <begin position="506"/>
        <end position="509"/>
    </location>
    <ligand>
        <name>GTP</name>
        <dbReference type="ChEBI" id="CHEBI:37565"/>
    </ligand>
</feature>
<dbReference type="AlphaFoldDB" id="A0A067PQM6"/>
<dbReference type="InterPro" id="IPR001019">
    <property type="entry name" value="Gprotein_alpha_su"/>
</dbReference>
<evidence type="ECO:0000256" key="5">
    <source>
        <dbReference type="PIRSR" id="PIRSR601019-1"/>
    </source>
</evidence>
<keyword evidence="9" id="KW-1185">Reference proteome</keyword>
<keyword evidence="1 6" id="KW-0479">Metal-binding</keyword>